<organism evidence="1 2">
    <name type="scientific">Armillaria gallica</name>
    <name type="common">Bulbous honey fungus</name>
    <name type="synonym">Armillaria bulbosa</name>
    <dbReference type="NCBI Taxonomy" id="47427"/>
    <lineage>
        <taxon>Eukaryota</taxon>
        <taxon>Fungi</taxon>
        <taxon>Dikarya</taxon>
        <taxon>Basidiomycota</taxon>
        <taxon>Agaricomycotina</taxon>
        <taxon>Agaricomycetes</taxon>
        <taxon>Agaricomycetidae</taxon>
        <taxon>Agaricales</taxon>
        <taxon>Marasmiineae</taxon>
        <taxon>Physalacriaceae</taxon>
        <taxon>Armillaria</taxon>
    </lineage>
</organism>
<protein>
    <submittedName>
        <fullName evidence="1">Uncharacterized protein</fullName>
    </submittedName>
</protein>
<reference evidence="2" key="1">
    <citation type="journal article" date="2017" name="Nat. Ecol. Evol.">
        <title>Genome expansion and lineage-specific genetic innovations in the forest pathogenic fungi Armillaria.</title>
        <authorList>
            <person name="Sipos G."/>
            <person name="Prasanna A.N."/>
            <person name="Walter M.C."/>
            <person name="O'Connor E."/>
            <person name="Balint B."/>
            <person name="Krizsan K."/>
            <person name="Kiss B."/>
            <person name="Hess J."/>
            <person name="Varga T."/>
            <person name="Slot J."/>
            <person name="Riley R."/>
            <person name="Boka B."/>
            <person name="Rigling D."/>
            <person name="Barry K."/>
            <person name="Lee J."/>
            <person name="Mihaltcheva S."/>
            <person name="LaButti K."/>
            <person name="Lipzen A."/>
            <person name="Waldron R."/>
            <person name="Moloney N.M."/>
            <person name="Sperisen C."/>
            <person name="Kredics L."/>
            <person name="Vagvoelgyi C."/>
            <person name="Patrignani A."/>
            <person name="Fitzpatrick D."/>
            <person name="Nagy I."/>
            <person name="Doyle S."/>
            <person name="Anderson J.B."/>
            <person name="Grigoriev I.V."/>
            <person name="Gueldener U."/>
            <person name="Muensterkoetter M."/>
            <person name="Nagy L.G."/>
        </authorList>
    </citation>
    <scope>NUCLEOTIDE SEQUENCE [LARGE SCALE GENOMIC DNA]</scope>
    <source>
        <strain evidence="2">Ar21-2</strain>
    </source>
</reference>
<gene>
    <name evidence="1" type="ORF">ARMGADRAFT_755877</name>
</gene>
<dbReference type="STRING" id="47427.A0A2H3DL79"/>
<proteinExistence type="predicted"/>
<dbReference type="EMBL" id="KZ293651">
    <property type="protein sequence ID" value="PBK95981.1"/>
    <property type="molecule type" value="Genomic_DNA"/>
</dbReference>
<dbReference type="OrthoDB" id="3254241at2759"/>
<dbReference type="InParanoid" id="A0A2H3DL79"/>
<evidence type="ECO:0000313" key="1">
    <source>
        <dbReference type="EMBL" id="PBK95981.1"/>
    </source>
</evidence>
<keyword evidence="2" id="KW-1185">Reference proteome</keyword>
<dbReference type="AlphaFoldDB" id="A0A2H3DL79"/>
<accession>A0A2H3DL79</accession>
<name>A0A2H3DL79_ARMGA</name>
<dbReference type="Proteomes" id="UP000217790">
    <property type="component" value="Unassembled WGS sequence"/>
</dbReference>
<evidence type="ECO:0000313" key="2">
    <source>
        <dbReference type="Proteomes" id="UP000217790"/>
    </source>
</evidence>
<sequence length="755" mass="85284">MDPISILTTVISTTSFLLTWIDQHQSKEAVFRDLHTTLDNVHSGILSPLLPIGASGRSQLEPNIVGCLRTVQEVLLRTRDHLVVWEDGRKFKSGKRLLAFLNPAVVLDELRDDKTRLVSSVQILTASIQVSSFIRQPSALSLPVQSSRSHVSSSNNLEIASNRDVKEFWAAEIGTETSYCSAEFLHAALSHYFEKTLTPEAKEILSLRLDEYGVGCTTLASLDRFVGRQPLLDALTTLGVIQVIESSRFTVESSDPTSIKPILIMVDDKPENHRYTIRLVRSYNVDVYVFTSTASAKTWIDANEAMLRIADKFGRLRCRSDNARWEQDASALTPSSYQSPRISLNIYAGETILRYLRGRQYSAPVLIVAGKSIMKTSYVLDYARAGSTRYPDVFMDFIHPLIANRSGDEEWWLDFNVQPRARTKPMLVNESPRSTIESSDPTSIKPILIMVDDEIKKHRSRIALVRSYNVDVFDFTSTASAKTWIDANEAMLRIADKFGRLRCRSDNVRWEQDASALTPSSYQSPRNSLNIYAGETILHYLRGRQYSAPVLIAAGKSIMKTSYVLDYARAGSTRYPDVFMDFIHPLIADRSGDEEWWLDFNVKPRARTKPMLLWVRDPGSNSLPISGQSLHTVVVASFEEAQEEMKMNSHMYRRLGKANMLRVLCCETQRILLPATRNSSTGRALLQYIRSDGYDCPFLVFCRSDELPRTKYVMKFRNTGSTVHPSVVDAFIKSLSERKHDDYALWAVQGASPVP</sequence>